<dbReference type="OrthoDB" id="433457at2759"/>
<accession>A0A0L0FF37</accession>
<dbReference type="Gene3D" id="2.130.10.10">
    <property type="entry name" value="YVTN repeat-like/Quinoprotein amine dehydrogenase"/>
    <property type="match status" value="1"/>
</dbReference>
<dbReference type="PANTHER" id="PTHR10644">
    <property type="entry name" value="DNA REPAIR/RNA PROCESSING CPSF FAMILY"/>
    <property type="match status" value="1"/>
</dbReference>
<reference evidence="3 4" key="1">
    <citation type="submission" date="2011-02" db="EMBL/GenBank/DDBJ databases">
        <title>The Genome Sequence of Sphaeroforma arctica JP610.</title>
        <authorList>
            <consortium name="The Broad Institute Genome Sequencing Platform"/>
            <person name="Russ C."/>
            <person name="Cuomo C."/>
            <person name="Young S.K."/>
            <person name="Zeng Q."/>
            <person name="Gargeya S."/>
            <person name="Alvarado L."/>
            <person name="Berlin A."/>
            <person name="Chapman S.B."/>
            <person name="Chen Z."/>
            <person name="Freedman E."/>
            <person name="Gellesch M."/>
            <person name="Goldberg J."/>
            <person name="Griggs A."/>
            <person name="Gujja S."/>
            <person name="Heilman E."/>
            <person name="Heiman D."/>
            <person name="Howarth C."/>
            <person name="Mehta T."/>
            <person name="Neiman D."/>
            <person name="Pearson M."/>
            <person name="Roberts A."/>
            <person name="Saif S."/>
            <person name="Shea T."/>
            <person name="Shenoy N."/>
            <person name="Sisk P."/>
            <person name="Stolte C."/>
            <person name="Sykes S."/>
            <person name="White J."/>
            <person name="Yandava C."/>
            <person name="Burger G."/>
            <person name="Gray M.W."/>
            <person name="Holland P.W.H."/>
            <person name="King N."/>
            <person name="Lang F.B.F."/>
            <person name="Roger A.J."/>
            <person name="Ruiz-Trillo I."/>
            <person name="Haas B."/>
            <person name="Nusbaum C."/>
            <person name="Birren B."/>
        </authorList>
    </citation>
    <scope>NUCLEOTIDE SEQUENCE [LARGE SCALE GENOMIC DNA]</scope>
    <source>
        <strain evidence="3 4">JP610</strain>
    </source>
</reference>
<dbReference type="InterPro" id="IPR015943">
    <property type="entry name" value="WD40/YVTN_repeat-like_dom_sf"/>
</dbReference>
<dbReference type="InterPro" id="IPR050358">
    <property type="entry name" value="RSE1/DDB1/CFT1"/>
</dbReference>
<evidence type="ECO:0000259" key="1">
    <source>
        <dbReference type="Pfam" id="PF03178"/>
    </source>
</evidence>
<dbReference type="InterPro" id="IPR058543">
    <property type="entry name" value="Beta-prop_RSE1/DDB1/CPSF1_2nd"/>
</dbReference>
<evidence type="ECO:0000259" key="2">
    <source>
        <dbReference type="Pfam" id="PF23726"/>
    </source>
</evidence>
<dbReference type="EMBL" id="KQ244186">
    <property type="protein sequence ID" value="KNC74663.1"/>
    <property type="molecule type" value="Genomic_DNA"/>
</dbReference>
<evidence type="ECO:0000313" key="4">
    <source>
        <dbReference type="Proteomes" id="UP000054560"/>
    </source>
</evidence>
<sequence>MALPLSCNGHPPINVQVDIGGDIIPRSLVVSRLDDMDMRVICALGDGTLVYYTLAPNQAAITADDGINTSTDTEVTYMLTDRKHVTLATQPIELSLFRTNGRECVFAASDRPAVIYSSHGKLVFSNVNVKDVAHMCPLNSEAFPESLAVFSDMQMTIGTIDEIEKLHVRTIPLDAMPRRIQNMESTATLLVATIQTTMDVEFKEHDISRLSLYDELTFEVLDTFEMEENEDICSLCVVSFDAPASESAKDGEGPLAASDNAEDSDTQAEAAEVTVADAEYYYAVGTAFVLPAEDEPKAGRVYLFKVVDSKLVKICVTNFKSAPYSMCVASNRLVVSLGSKICLYSLRPGDGGSNVKELALEYSYHGGIVYLYLKGHGDFILAG</sequence>
<feature type="non-terminal residue" evidence="3">
    <location>
        <position position="383"/>
    </location>
</feature>
<dbReference type="GO" id="GO:0005634">
    <property type="term" value="C:nucleus"/>
    <property type="evidence" value="ECO:0007669"/>
    <property type="project" value="InterPro"/>
</dbReference>
<organism evidence="3 4">
    <name type="scientific">Sphaeroforma arctica JP610</name>
    <dbReference type="NCBI Taxonomy" id="667725"/>
    <lineage>
        <taxon>Eukaryota</taxon>
        <taxon>Ichthyosporea</taxon>
        <taxon>Ichthyophonida</taxon>
        <taxon>Sphaeroforma</taxon>
    </lineage>
</organism>
<protein>
    <submittedName>
        <fullName evidence="3">Uncharacterized protein</fullName>
    </submittedName>
</protein>
<keyword evidence="4" id="KW-1185">Reference proteome</keyword>
<dbReference type="RefSeq" id="XP_014148565.1">
    <property type="nucleotide sequence ID" value="XM_014293090.1"/>
</dbReference>
<name>A0A0L0FF37_9EUKA</name>
<dbReference type="Pfam" id="PF03178">
    <property type="entry name" value="CPSF_A"/>
    <property type="match status" value="1"/>
</dbReference>
<gene>
    <name evidence="3" type="ORF">SARC_12795</name>
</gene>
<dbReference type="eggNOG" id="KOG1897">
    <property type="taxonomic scope" value="Eukaryota"/>
</dbReference>
<dbReference type="Proteomes" id="UP000054560">
    <property type="component" value="Unassembled WGS sequence"/>
</dbReference>
<dbReference type="GeneID" id="25913299"/>
<evidence type="ECO:0000313" key="3">
    <source>
        <dbReference type="EMBL" id="KNC74663.1"/>
    </source>
</evidence>
<dbReference type="Pfam" id="PF23726">
    <property type="entry name" value="Beta-prop_RSE1_2nd"/>
    <property type="match status" value="1"/>
</dbReference>
<feature type="domain" description="RSE1/DDB1/CPSF1 second beta-propeller" evidence="2">
    <location>
        <begin position="23"/>
        <end position="160"/>
    </location>
</feature>
<feature type="domain" description="RSE1/DDB1/CPSF1 C-terminal" evidence="1">
    <location>
        <begin position="208"/>
        <end position="383"/>
    </location>
</feature>
<dbReference type="AlphaFoldDB" id="A0A0L0FF37"/>
<dbReference type="STRING" id="667725.A0A0L0FF37"/>
<proteinExistence type="predicted"/>
<dbReference type="GO" id="GO:0003676">
    <property type="term" value="F:nucleic acid binding"/>
    <property type="evidence" value="ECO:0007669"/>
    <property type="project" value="InterPro"/>
</dbReference>
<dbReference type="InterPro" id="IPR004871">
    <property type="entry name" value="RSE1/DDB1/CPSF1_C"/>
</dbReference>